<dbReference type="STRING" id="568860.SAMN05421811_127130"/>
<feature type="domain" description="Nudix hydrolase" evidence="1">
    <location>
        <begin position="4"/>
        <end position="135"/>
    </location>
</feature>
<reference evidence="2 3" key="1">
    <citation type="submission" date="2016-10" db="EMBL/GenBank/DDBJ databases">
        <authorList>
            <person name="de Groot N.N."/>
        </authorList>
    </citation>
    <scope>NUCLEOTIDE SEQUENCE [LARGE SCALE GENOMIC DNA]</scope>
    <source>
        <strain evidence="2 3">CGMCC 4.5598</strain>
    </source>
</reference>
<name>A0A1I0LU36_9ACTN</name>
<dbReference type="Pfam" id="PF00293">
    <property type="entry name" value="NUDIX"/>
    <property type="match status" value="1"/>
</dbReference>
<sequence>MKTCDNTSVGALIFDQQGRLLVFDRNTDPPGVAGPAGHVDDHGGPMDAVCTEVFEEVGLTVMSAELVTGGWHPNQCRRLPGPRGVGHQWQIFRVEVAGELNPSTRETRNARWADRVELQSLTHRTIDYACGWLAYEEFRARPGIEPVWLPTLVAVGLVDVAPEQMALFKELIARPLPQGDRA</sequence>
<evidence type="ECO:0000313" key="3">
    <source>
        <dbReference type="Proteomes" id="UP000199361"/>
    </source>
</evidence>
<evidence type="ECO:0000259" key="1">
    <source>
        <dbReference type="PROSITE" id="PS51462"/>
    </source>
</evidence>
<dbReference type="PROSITE" id="PS51462">
    <property type="entry name" value="NUDIX"/>
    <property type="match status" value="1"/>
</dbReference>
<dbReference type="EMBL" id="FOHX01000027">
    <property type="protein sequence ID" value="SEU46724.1"/>
    <property type="molecule type" value="Genomic_DNA"/>
</dbReference>
<dbReference type="InterPro" id="IPR000086">
    <property type="entry name" value="NUDIX_hydrolase_dom"/>
</dbReference>
<dbReference type="InterPro" id="IPR015797">
    <property type="entry name" value="NUDIX_hydrolase-like_dom_sf"/>
</dbReference>
<proteinExistence type="predicted"/>
<dbReference type="AlphaFoldDB" id="A0A1I0LU36"/>
<dbReference type="RefSeq" id="WP_091094098.1">
    <property type="nucleotide sequence ID" value="NZ_FOHX01000027.1"/>
</dbReference>
<evidence type="ECO:0000313" key="2">
    <source>
        <dbReference type="EMBL" id="SEU46724.1"/>
    </source>
</evidence>
<dbReference type="Gene3D" id="3.90.79.10">
    <property type="entry name" value="Nucleoside Triphosphate Pyrophosphohydrolase"/>
    <property type="match status" value="1"/>
</dbReference>
<protein>
    <submittedName>
        <fullName evidence="2">ADP-ribose pyrophosphatase YjhB, NUDIX family</fullName>
    </submittedName>
</protein>
<dbReference type="SUPFAM" id="SSF55811">
    <property type="entry name" value="Nudix"/>
    <property type="match status" value="1"/>
</dbReference>
<dbReference type="OrthoDB" id="3673675at2"/>
<keyword evidence="3" id="KW-1185">Reference proteome</keyword>
<gene>
    <name evidence="2" type="ORF">SAMN05421811_127130</name>
</gene>
<accession>A0A1I0LU36</accession>
<dbReference type="Proteomes" id="UP000199361">
    <property type="component" value="Unassembled WGS sequence"/>
</dbReference>
<organism evidence="2 3">
    <name type="scientific">Nonomuraea wenchangensis</name>
    <dbReference type="NCBI Taxonomy" id="568860"/>
    <lineage>
        <taxon>Bacteria</taxon>
        <taxon>Bacillati</taxon>
        <taxon>Actinomycetota</taxon>
        <taxon>Actinomycetes</taxon>
        <taxon>Streptosporangiales</taxon>
        <taxon>Streptosporangiaceae</taxon>
        <taxon>Nonomuraea</taxon>
    </lineage>
</organism>